<dbReference type="AlphaFoldDB" id="A0A8C6WHC4"/>
<keyword evidence="2" id="KW-1185">Reference proteome</keyword>
<reference evidence="1" key="2">
    <citation type="submission" date="2025-09" db="UniProtKB">
        <authorList>
            <consortium name="Ensembl"/>
        </authorList>
    </citation>
    <scope>IDENTIFICATION</scope>
</reference>
<evidence type="ECO:0000313" key="1">
    <source>
        <dbReference type="Ensembl" id="ENSNMLP00000006976.1"/>
    </source>
</evidence>
<evidence type="ECO:0008006" key="3">
    <source>
        <dbReference type="Google" id="ProtNLM"/>
    </source>
</evidence>
<dbReference type="Proteomes" id="UP000694523">
    <property type="component" value="Unplaced"/>
</dbReference>
<proteinExistence type="predicted"/>
<evidence type="ECO:0000313" key="2">
    <source>
        <dbReference type="Proteomes" id="UP000694523"/>
    </source>
</evidence>
<sequence length="345" mass="40651">MSKYFESEEDKDMLIQWRTAIDIAKDMKCNVPAFKENRLNLEKHILKSLAEKKDFKRYIKYINDPQTYTETFITEEVENLTHKEYKDKCNSFFRQKLSNIQQQILHAVHEASETTKKHNGNINMWLKEFTGSIKGELTFATIDPQNFTDVNNFDFLKEEIEKGLNSISADLSVNKLKWFRLRPDQILIDQLCDCCWETCPFCRAVCTNTMKDHKSAKDGGIDHSTPFHRSPSVKGWHYTDTVEMSLSFCTTKVAGDGTFYPDSSTRPDWLVPHKQYRTAGNPYDTWSITPDLYQMCYWQWVVCTFQKEFEENHGLKYEGRGKIPEDWRKVDLDQALKNLEKMYNR</sequence>
<protein>
    <recommendedName>
        <fullName evidence="3">Interferon-induced very large GTPase 1</fullName>
    </recommendedName>
</protein>
<dbReference type="PANTHER" id="PTHR14819:SF5">
    <property type="entry name" value="INTERFERON-INDUCED VERY LARGE GTPASE 1"/>
    <property type="match status" value="1"/>
</dbReference>
<dbReference type="InterPro" id="IPR052986">
    <property type="entry name" value="VLIG_GTPase"/>
</dbReference>
<organism evidence="1 2">
    <name type="scientific">Neogobius melanostomus</name>
    <name type="common">round goby</name>
    <dbReference type="NCBI Taxonomy" id="47308"/>
    <lineage>
        <taxon>Eukaryota</taxon>
        <taxon>Metazoa</taxon>
        <taxon>Chordata</taxon>
        <taxon>Craniata</taxon>
        <taxon>Vertebrata</taxon>
        <taxon>Euteleostomi</taxon>
        <taxon>Actinopterygii</taxon>
        <taxon>Neopterygii</taxon>
        <taxon>Teleostei</taxon>
        <taxon>Neoteleostei</taxon>
        <taxon>Acanthomorphata</taxon>
        <taxon>Gobiaria</taxon>
        <taxon>Gobiiformes</taxon>
        <taxon>Gobioidei</taxon>
        <taxon>Gobiidae</taxon>
        <taxon>Benthophilinae</taxon>
        <taxon>Neogobiini</taxon>
        <taxon>Neogobius</taxon>
    </lineage>
</organism>
<dbReference type="Ensembl" id="ENSNMLT00000007952.1">
    <property type="protein sequence ID" value="ENSNMLP00000006976.1"/>
    <property type="gene ID" value="ENSNMLG00000005044.1"/>
</dbReference>
<reference evidence="1" key="1">
    <citation type="submission" date="2025-08" db="UniProtKB">
        <authorList>
            <consortium name="Ensembl"/>
        </authorList>
    </citation>
    <scope>IDENTIFICATION</scope>
</reference>
<accession>A0A8C6WHC4</accession>
<name>A0A8C6WHC4_9GOBI</name>
<dbReference type="PANTHER" id="PTHR14819">
    <property type="entry name" value="GTP-BINDING"/>
    <property type="match status" value="1"/>
</dbReference>